<dbReference type="AlphaFoldDB" id="A7MN34"/>
<organism evidence="1 2">
    <name type="scientific">Cronobacter sakazakii (strain ATCC BAA-894)</name>
    <name type="common">Enterobacter sakazakii</name>
    <dbReference type="NCBI Taxonomy" id="290339"/>
    <lineage>
        <taxon>Bacteria</taxon>
        <taxon>Pseudomonadati</taxon>
        <taxon>Pseudomonadota</taxon>
        <taxon>Gammaproteobacteria</taxon>
        <taxon>Enterobacterales</taxon>
        <taxon>Enterobacteriaceae</taxon>
        <taxon>Cronobacter</taxon>
    </lineage>
</organism>
<sequence length="77" mass="8231">MKTYQQPVCTLSEQGENRLLRAAMASEFLADVLSCSGPAGSREVSAEGAAALFACIAEQLDGVIRESSLMKGERHDK</sequence>
<dbReference type="HOGENOM" id="CLU_198139_0_0_6"/>
<dbReference type="PATRIC" id="fig|290339.8.peg.2699"/>
<reference evidence="1 2" key="1">
    <citation type="journal article" date="2010" name="PLoS ONE">
        <title>Genome sequence of Cronobacter sakazakii BAA-894 and comparative genomic hybridization analysis with other Cronobacter species.</title>
        <authorList>
            <person name="Kucerova E."/>
            <person name="Clifton S.W."/>
            <person name="Xia X.Q."/>
            <person name="Long F."/>
            <person name="Porwollik S."/>
            <person name="Fulton L."/>
            <person name="Fronick C."/>
            <person name="Minx P."/>
            <person name="Kyung K."/>
            <person name="Warren W."/>
            <person name="Fulton R."/>
            <person name="Feng D."/>
            <person name="Wollam A."/>
            <person name="Shah N."/>
            <person name="Bhonagiri V."/>
            <person name="Nash W.E."/>
            <person name="Hallsworth-Pepin K."/>
            <person name="Wilson R.K."/>
            <person name="McClelland M."/>
            <person name="Forsythe S.J."/>
        </authorList>
    </citation>
    <scope>NUCLEOTIDE SEQUENCE [LARGE SCALE GENOMIC DNA]</scope>
    <source>
        <strain evidence="1 2">ATCC BAA-894</strain>
    </source>
</reference>
<proteinExistence type="predicted"/>
<dbReference type="RefSeq" id="WP_012125601.1">
    <property type="nucleotide sequence ID" value="NC_009778.1"/>
</dbReference>
<protein>
    <recommendedName>
        <fullName evidence="3">DUF3077 domain-containing protein</fullName>
    </recommendedName>
</protein>
<name>A7MN34_CROS8</name>
<keyword evidence="2" id="KW-1185">Reference proteome</keyword>
<gene>
    <name evidence="1" type="ordered locus">ESA_03021</name>
</gene>
<dbReference type="Proteomes" id="UP000000260">
    <property type="component" value="Chromosome"/>
</dbReference>
<accession>A7MN34</accession>
<evidence type="ECO:0000313" key="1">
    <source>
        <dbReference type="EMBL" id="ABU78250.1"/>
    </source>
</evidence>
<evidence type="ECO:0008006" key="3">
    <source>
        <dbReference type="Google" id="ProtNLM"/>
    </source>
</evidence>
<dbReference type="EMBL" id="CP000783">
    <property type="protein sequence ID" value="ABU78250.1"/>
    <property type="molecule type" value="Genomic_DNA"/>
</dbReference>
<dbReference type="KEGG" id="esa:ESA_03021"/>
<evidence type="ECO:0000313" key="2">
    <source>
        <dbReference type="Proteomes" id="UP000000260"/>
    </source>
</evidence>